<dbReference type="RefSeq" id="WP_138856018.1">
    <property type="nucleotide sequence ID" value="NZ_CP040709.1"/>
</dbReference>
<feature type="domain" description="Glutaredoxin" evidence="2">
    <location>
        <begin position="58"/>
        <end position="110"/>
    </location>
</feature>
<reference evidence="3 4" key="1">
    <citation type="submission" date="2020-08" db="EMBL/GenBank/DDBJ databases">
        <title>Genomic Encyclopedia of Type Strains, Phase IV (KMG-IV): sequencing the most valuable type-strain genomes for metagenomic binning, comparative biology and taxonomic classification.</title>
        <authorList>
            <person name="Goeker M."/>
        </authorList>
    </citation>
    <scope>NUCLEOTIDE SEQUENCE [LARGE SCALE GENOMIC DNA]</scope>
    <source>
        <strain evidence="3 4">DSM 23958</strain>
    </source>
</reference>
<evidence type="ECO:0000313" key="4">
    <source>
        <dbReference type="Proteomes" id="UP000554837"/>
    </source>
</evidence>
<keyword evidence="1" id="KW-1133">Transmembrane helix</keyword>
<keyword evidence="4" id="KW-1185">Reference proteome</keyword>
<dbReference type="SUPFAM" id="SSF52833">
    <property type="entry name" value="Thioredoxin-like"/>
    <property type="match status" value="1"/>
</dbReference>
<evidence type="ECO:0000259" key="2">
    <source>
        <dbReference type="Pfam" id="PF00462"/>
    </source>
</evidence>
<dbReference type="Gene3D" id="3.40.30.10">
    <property type="entry name" value="Glutaredoxin"/>
    <property type="match status" value="1"/>
</dbReference>
<keyword evidence="1" id="KW-0472">Membrane</keyword>
<dbReference type="Proteomes" id="UP000554837">
    <property type="component" value="Unassembled WGS sequence"/>
</dbReference>
<dbReference type="AlphaFoldDB" id="A0A840S757"/>
<accession>A0A840S757</accession>
<dbReference type="InterPro" id="IPR036249">
    <property type="entry name" value="Thioredoxin-like_sf"/>
</dbReference>
<evidence type="ECO:0000256" key="1">
    <source>
        <dbReference type="SAM" id="Phobius"/>
    </source>
</evidence>
<gene>
    <name evidence="3" type="ORF">HNQ51_001603</name>
</gene>
<keyword evidence="1" id="KW-0812">Transmembrane</keyword>
<dbReference type="Pfam" id="PF00462">
    <property type="entry name" value="Glutaredoxin"/>
    <property type="match status" value="1"/>
</dbReference>
<name>A0A840S757_9BURK</name>
<protein>
    <submittedName>
        <fullName evidence="3">Glutaredoxin</fullName>
    </submittedName>
</protein>
<dbReference type="InterPro" id="IPR002109">
    <property type="entry name" value="Glutaredoxin"/>
</dbReference>
<dbReference type="OrthoDB" id="8991911at2"/>
<dbReference type="CDD" id="cd02976">
    <property type="entry name" value="NrdH"/>
    <property type="match status" value="1"/>
</dbReference>
<sequence length="132" mass="14746">MSSESPRRWRDWWQVLAVIVVAMGVAHGLQARREAVDEELASALRAVAQPGDLRMLGSETCRFCWAARQWLEKAQVPYQECLIERDAACAADYQRTGAQGTPTFMVRGQVAQRGFEPEALLKALQAVKPRSS</sequence>
<evidence type="ECO:0000313" key="3">
    <source>
        <dbReference type="EMBL" id="MBB5204289.1"/>
    </source>
</evidence>
<feature type="transmembrane region" description="Helical" evidence="1">
    <location>
        <begin position="12"/>
        <end position="29"/>
    </location>
</feature>
<proteinExistence type="predicted"/>
<organism evidence="3 4">
    <name type="scientific">Inhella inkyongensis</name>
    <dbReference type="NCBI Taxonomy" id="392593"/>
    <lineage>
        <taxon>Bacteria</taxon>
        <taxon>Pseudomonadati</taxon>
        <taxon>Pseudomonadota</taxon>
        <taxon>Betaproteobacteria</taxon>
        <taxon>Burkholderiales</taxon>
        <taxon>Sphaerotilaceae</taxon>
        <taxon>Inhella</taxon>
    </lineage>
</organism>
<comment type="caution">
    <text evidence="3">The sequence shown here is derived from an EMBL/GenBank/DDBJ whole genome shotgun (WGS) entry which is preliminary data.</text>
</comment>
<dbReference type="EMBL" id="JACHHO010000002">
    <property type="protein sequence ID" value="MBB5204289.1"/>
    <property type="molecule type" value="Genomic_DNA"/>
</dbReference>